<dbReference type="EMBL" id="JBHSSF010000041">
    <property type="protein sequence ID" value="MFC6177654.1"/>
    <property type="molecule type" value="Genomic_DNA"/>
</dbReference>
<dbReference type="PANTHER" id="PTHR42789">
    <property type="entry name" value="D-ISOMER SPECIFIC 2-HYDROXYACID DEHYDROGENASE FAMILY PROTEIN (AFU_ORTHOLOGUE AFUA_6G10090)"/>
    <property type="match status" value="1"/>
</dbReference>
<accession>A0ABW1RQG6</accession>
<name>A0ABW1RQG6_9LACO</name>
<dbReference type="SUPFAM" id="SSF52283">
    <property type="entry name" value="Formate/glycerate dehydrogenase catalytic domain-like"/>
    <property type="match status" value="1"/>
</dbReference>
<sequence>MTKVVSLARSFAKLSNEPIKKLQDAGFDVVINRNFDVYDEDKIAKMIGDADAVIVGSDKVGQTVFDSCPNLKIVSKQGVGLNNVDLDLARERGIKVTNTPGANRESTAEMAWLLLMAANRNLYHESNELKKNNGDYGAKTIQNDLFGKTIGIIGFGAIGKTVARIATGFKMKILAYDPFINLDEIDEDDFQAKLVTMDELLKESDFITIHSPATKENHHMINEKAISKMKNGVVITNAARGELIDEDALYSALKSGKVKAAGLDVFEGEPPIGNKLLTLDNVIGTPHVGGQSVESSHKLGLHAAQNIIDFFK</sequence>
<dbReference type="PANTHER" id="PTHR42789:SF1">
    <property type="entry name" value="D-ISOMER SPECIFIC 2-HYDROXYACID DEHYDROGENASE FAMILY PROTEIN (AFU_ORTHOLOGUE AFUA_6G10090)"/>
    <property type="match status" value="1"/>
</dbReference>
<evidence type="ECO:0000313" key="8">
    <source>
        <dbReference type="EMBL" id="MFC6177654.1"/>
    </source>
</evidence>
<organism evidence="8 9">
    <name type="scientific">Companilactobacillus huachuanensis</name>
    <dbReference type="NCBI Taxonomy" id="2559914"/>
    <lineage>
        <taxon>Bacteria</taxon>
        <taxon>Bacillati</taxon>
        <taxon>Bacillota</taxon>
        <taxon>Bacilli</taxon>
        <taxon>Lactobacillales</taxon>
        <taxon>Lactobacillaceae</taxon>
        <taxon>Companilactobacillus</taxon>
    </lineage>
</organism>
<dbReference type="PROSITE" id="PS00670">
    <property type="entry name" value="D_2_HYDROXYACID_DH_2"/>
    <property type="match status" value="1"/>
</dbReference>
<evidence type="ECO:0000256" key="2">
    <source>
        <dbReference type="ARBA" id="ARBA00022605"/>
    </source>
</evidence>
<comment type="caution">
    <text evidence="8">The sequence shown here is derived from an EMBL/GenBank/DDBJ whole genome shotgun (WGS) entry which is preliminary data.</text>
</comment>
<evidence type="ECO:0000259" key="7">
    <source>
        <dbReference type="Pfam" id="PF02826"/>
    </source>
</evidence>
<dbReference type="InterPro" id="IPR006139">
    <property type="entry name" value="D-isomer_2_OHA_DH_cat_dom"/>
</dbReference>
<gene>
    <name evidence="8" type="ORF">ACFQAV_12625</name>
</gene>
<dbReference type="InterPro" id="IPR050857">
    <property type="entry name" value="D-2-hydroxyacid_DH"/>
</dbReference>
<dbReference type="Gene3D" id="3.40.50.720">
    <property type="entry name" value="NAD(P)-binding Rossmann-like Domain"/>
    <property type="match status" value="2"/>
</dbReference>
<evidence type="ECO:0000256" key="4">
    <source>
        <dbReference type="ARBA" id="ARBA00023027"/>
    </source>
</evidence>
<dbReference type="PROSITE" id="PS00065">
    <property type="entry name" value="D_2_HYDROXYACID_DH_1"/>
    <property type="match status" value="1"/>
</dbReference>
<proteinExistence type="inferred from homology"/>
<evidence type="ECO:0000256" key="1">
    <source>
        <dbReference type="ARBA" id="ARBA00005854"/>
    </source>
</evidence>
<dbReference type="InterPro" id="IPR029752">
    <property type="entry name" value="D-isomer_DH_CS1"/>
</dbReference>
<dbReference type="CDD" id="cd12172">
    <property type="entry name" value="PGDH_like_2"/>
    <property type="match status" value="1"/>
</dbReference>
<evidence type="ECO:0000259" key="6">
    <source>
        <dbReference type="Pfam" id="PF00389"/>
    </source>
</evidence>
<keyword evidence="2" id="KW-0028">Amino-acid biosynthesis</keyword>
<reference evidence="9" key="1">
    <citation type="journal article" date="2019" name="Int. J. Syst. Evol. Microbiol.">
        <title>The Global Catalogue of Microorganisms (GCM) 10K type strain sequencing project: providing services to taxonomists for standard genome sequencing and annotation.</title>
        <authorList>
            <consortium name="The Broad Institute Genomics Platform"/>
            <consortium name="The Broad Institute Genome Sequencing Center for Infectious Disease"/>
            <person name="Wu L."/>
            <person name="Ma J."/>
        </authorList>
    </citation>
    <scope>NUCLEOTIDE SEQUENCE [LARGE SCALE GENOMIC DNA]</scope>
    <source>
        <strain evidence="9">CCM 8927</strain>
    </source>
</reference>
<evidence type="ECO:0000256" key="5">
    <source>
        <dbReference type="RuleBase" id="RU003719"/>
    </source>
</evidence>
<dbReference type="Pfam" id="PF00389">
    <property type="entry name" value="2-Hacid_dh"/>
    <property type="match status" value="1"/>
</dbReference>
<dbReference type="InterPro" id="IPR029753">
    <property type="entry name" value="D-isomer_DH_CS"/>
</dbReference>
<comment type="similarity">
    <text evidence="1 5">Belongs to the D-isomer specific 2-hydroxyacid dehydrogenase family.</text>
</comment>
<feature type="domain" description="D-isomer specific 2-hydroxyacid dehydrogenase NAD-binding" evidence="7">
    <location>
        <begin position="114"/>
        <end position="289"/>
    </location>
</feature>
<dbReference type="InterPro" id="IPR006140">
    <property type="entry name" value="D-isomer_DH_NAD-bd"/>
</dbReference>
<dbReference type="RefSeq" id="WP_137612068.1">
    <property type="nucleotide sequence ID" value="NZ_BJDF01000017.1"/>
</dbReference>
<keyword evidence="4" id="KW-0520">NAD</keyword>
<dbReference type="InterPro" id="IPR036291">
    <property type="entry name" value="NAD(P)-bd_dom_sf"/>
</dbReference>
<keyword evidence="3 5" id="KW-0560">Oxidoreductase</keyword>
<protein>
    <submittedName>
        <fullName evidence="8">Phosphoglycerate dehydrogenase</fullName>
    </submittedName>
</protein>
<evidence type="ECO:0000313" key="9">
    <source>
        <dbReference type="Proteomes" id="UP001596288"/>
    </source>
</evidence>
<keyword evidence="9" id="KW-1185">Reference proteome</keyword>
<evidence type="ECO:0000256" key="3">
    <source>
        <dbReference type="ARBA" id="ARBA00023002"/>
    </source>
</evidence>
<dbReference type="Pfam" id="PF02826">
    <property type="entry name" value="2-Hacid_dh_C"/>
    <property type="match status" value="1"/>
</dbReference>
<dbReference type="SUPFAM" id="SSF51735">
    <property type="entry name" value="NAD(P)-binding Rossmann-fold domains"/>
    <property type="match status" value="1"/>
</dbReference>
<feature type="domain" description="D-isomer specific 2-hydroxyacid dehydrogenase catalytic" evidence="6">
    <location>
        <begin position="13"/>
        <end position="312"/>
    </location>
</feature>
<dbReference type="Proteomes" id="UP001596288">
    <property type="component" value="Unassembled WGS sequence"/>
</dbReference>